<dbReference type="SMART" id="SM00304">
    <property type="entry name" value="HAMP"/>
    <property type="match status" value="1"/>
</dbReference>
<dbReference type="PANTHER" id="PTHR45436:SF5">
    <property type="entry name" value="SENSOR HISTIDINE KINASE TRCS"/>
    <property type="match status" value="1"/>
</dbReference>
<keyword evidence="5" id="KW-0808">Transferase</keyword>
<keyword evidence="4" id="KW-0597">Phosphoprotein</keyword>
<name>A0ABQ4G9L4_9ACTN</name>
<dbReference type="Gene3D" id="3.30.565.10">
    <property type="entry name" value="Histidine kinase-like ATPase, C-terminal domain"/>
    <property type="match status" value="1"/>
</dbReference>
<evidence type="ECO:0000256" key="9">
    <source>
        <dbReference type="ARBA" id="ARBA00023012"/>
    </source>
</evidence>
<comment type="caution">
    <text evidence="16">The sequence shown here is derived from an EMBL/GenBank/DDBJ whole genome shotgun (WGS) entry which is preliminary data.</text>
</comment>
<dbReference type="PROSITE" id="PS50885">
    <property type="entry name" value="HAMP"/>
    <property type="match status" value="1"/>
</dbReference>
<dbReference type="Pfam" id="PF02518">
    <property type="entry name" value="HATPase_c"/>
    <property type="match status" value="1"/>
</dbReference>
<gene>
    <name evidence="16" type="ORF">Mco01_67420</name>
</gene>
<evidence type="ECO:0000259" key="14">
    <source>
        <dbReference type="PROSITE" id="PS50109"/>
    </source>
</evidence>
<proteinExistence type="predicted"/>
<dbReference type="InterPro" id="IPR036097">
    <property type="entry name" value="HisK_dim/P_sf"/>
</dbReference>
<evidence type="ECO:0000256" key="7">
    <source>
        <dbReference type="ARBA" id="ARBA00022777"/>
    </source>
</evidence>
<comment type="subcellular location">
    <subcellularLocation>
        <location evidence="2">Cell membrane</location>
    </subcellularLocation>
</comment>
<keyword evidence="7" id="KW-0418">Kinase</keyword>
<accession>A0ABQ4G9L4</accession>
<keyword evidence="8 12" id="KW-1133">Transmembrane helix</keyword>
<feature type="region of interest" description="Disordered" evidence="11">
    <location>
        <begin position="62"/>
        <end position="119"/>
    </location>
</feature>
<dbReference type="InterPro" id="IPR003660">
    <property type="entry name" value="HAMP_dom"/>
</dbReference>
<feature type="domain" description="Histidine kinase" evidence="14">
    <location>
        <begin position="257"/>
        <end position="457"/>
    </location>
</feature>
<evidence type="ECO:0000256" key="6">
    <source>
        <dbReference type="ARBA" id="ARBA00022692"/>
    </source>
</evidence>
<dbReference type="InterPro" id="IPR005467">
    <property type="entry name" value="His_kinase_dom"/>
</dbReference>
<evidence type="ECO:0000256" key="8">
    <source>
        <dbReference type="ARBA" id="ARBA00022989"/>
    </source>
</evidence>
<dbReference type="InterPro" id="IPR036890">
    <property type="entry name" value="HATPase_C_sf"/>
</dbReference>
<evidence type="ECO:0000256" key="4">
    <source>
        <dbReference type="ARBA" id="ARBA00022553"/>
    </source>
</evidence>
<dbReference type="Gene3D" id="1.10.287.130">
    <property type="match status" value="1"/>
</dbReference>
<evidence type="ECO:0000256" key="5">
    <source>
        <dbReference type="ARBA" id="ARBA00022679"/>
    </source>
</evidence>
<evidence type="ECO:0000256" key="11">
    <source>
        <dbReference type="SAM" id="MobiDB-lite"/>
    </source>
</evidence>
<evidence type="ECO:0000256" key="12">
    <source>
        <dbReference type="SAM" id="Phobius"/>
    </source>
</evidence>
<keyword evidence="6 12" id="KW-0812">Transmembrane</keyword>
<dbReference type="SMART" id="SM00387">
    <property type="entry name" value="HATPase_c"/>
    <property type="match status" value="1"/>
</dbReference>
<dbReference type="InterPro" id="IPR003594">
    <property type="entry name" value="HATPase_dom"/>
</dbReference>
<dbReference type="Pfam" id="PF00672">
    <property type="entry name" value="HAMP"/>
    <property type="match status" value="1"/>
</dbReference>
<dbReference type="PANTHER" id="PTHR45436">
    <property type="entry name" value="SENSOR HISTIDINE KINASE YKOH"/>
    <property type="match status" value="1"/>
</dbReference>
<evidence type="ECO:0000313" key="16">
    <source>
        <dbReference type="EMBL" id="GIH43742.1"/>
    </source>
</evidence>
<protein>
    <recommendedName>
        <fullName evidence="3">histidine kinase</fullName>
        <ecNumber evidence="3">2.7.13.3</ecNumber>
    </recommendedName>
</protein>
<feature type="signal peptide" evidence="13">
    <location>
        <begin position="1"/>
        <end position="20"/>
    </location>
</feature>
<dbReference type="InterPro" id="IPR050428">
    <property type="entry name" value="TCS_sensor_his_kinase"/>
</dbReference>
<dbReference type="InterPro" id="IPR004358">
    <property type="entry name" value="Sig_transdc_His_kin-like_C"/>
</dbReference>
<dbReference type="EC" id="2.7.13.3" evidence="3"/>
<keyword evidence="17" id="KW-1185">Reference proteome</keyword>
<organism evidence="16 17">
    <name type="scientific">Microbispora corallina</name>
    <dbReference type="NCBI Taxonomy" id="83302"/>
    <lineage>
        <taxon>Bacteria</taxon>
        <taxon>Bacillati</taxon>
        <taxon>Actinomycetota</taxon>
        <taxon>Actinomycetes</taxon>
        <taxon>Streptosporangiales</taxon>
        <taxon>Streptosporangiaceae</taxon>
        <taxon>Microbispora</taxon>
    </lineage>
</organism>
<dbReference type="EMBL" id="BOOC01000044">
    <property type="protein sequence ID" value="GIH43742.1"/>
    <property type="molecule type" value="Genomic_DNA"/>
</dbReference>
<dbReference type="SUPFAM" id="SSF55874">
    <property type="entry name" value="ATPase domain of HSP90 chaperone/DNA topoisomerase II/histidine kinase"/>
    <property type="match status" value="1"/>
</dbReference>
<feature type="chain" id="PRO_5045869693" description="histidine kinase" evidence="13">
    <location>
        <begin position="21"/>
        <end position="625"/>
    </location>
</feature>
<dbReference type="Pfam" id="PF00512">
    <property type="entry name" value="HisKA"/>
    <property type="match status" value="1"/>
</dbReference>
<feature type="domain" description="HAMP" evidence="15">
    <location>
        <begin position="196"/>
        <end position="249"/>
    </location>
</feature>
<feature type="compositionally biased region" description="Gly residues" evidence="11">
    <location>
        <begin position="102"/>
        <end position="114"/>
    </location>
</feature>
<sequence>MRLRATVAATFIVAVALAAAAVTLTTVLRANLENSAAEQAVRRADAVAGLLSVAGTPAQPVWPSAQAATSAPTVATGPEPGIRTQPGTGTAPGTRTEPGAGPKAGVGTGTGLGPGAVADPDVRIGSVAQPPSADWTTDAYTMAATTVRTQAGPMTVLARSSLQPAREALTVLNRLLVFGIPVLLLLVAAMTWFLVGRALVPVSGIRARLADITARDLHRRVPVPAARDEVAALARTVNATLDRLEKAVGQHKRFVADAAHELRSPIATLRTRLELAPPGETAREALADLDRLQALAADLLLLAALDAGEPPRTGEVDLGQVAAEESLRPRAGARVRLAADPDVVVAGSRSHLARLVTNLVDNAVRHAASAVEVRVRAEGRDAVLEVRDDGPGIPPEHREAVFDRFTRLDGARARDAGGSGLGLAIVRDIAVLHGGRVTVTGREGGGAAFTVRLPLAPAPGDRSRDAGGVHDPVGLPRMAAVVGEGLLPVTRVLRDPGPGEPDADRPALVGVVGVEGADPVDEAADDRDRVEAAPAVDPVDGPLVPLGVVRPDRRAVEVLGGQRERVEAARAVEEAVGDAAAGELVPLVASDTPLEQSPVGDVPGPDEEVEVVHRPTGPSGRASAR</sequence>
<reference evidence="16 17" key="1">
    <citation type="submission" date="2021-01" db="EMBL/GenBank/DDBJ databases">
        <title>Whole genome shotgun sequence of Microbispora corallina NBRC 16416.</title>
        <authorList>
            <person name="Komaki H."/>
            <person name="Tamura T."/>
        </authorList>
    </citation>
    <scope>NUCLEOTIDE SEQUENCE [LARGE SCALE GENOMIC DNA]</scope>
    <source>
        <strain evidence="16 17">NBRC 16416</strain>
    </source>
</reference>
<feature type="transmembrane region" description="Helical" evidence="12">
    <location>
        <begin position="175"/>
        <end position="200"/>
    </location>
</feature>
<dbReference type="PROSITE" id="PS50109">
    <property type="entry name" value="HIS_KIN"/>
    <property type="match status" value="1"/>
</dbReference>
<dbReference type="CDD" id="cd06225">
    <property type="entry name" value="HAMP"/>
    <property type="match status" value="1"/>
</dbReference>
<dbReference type="CDD" id="cd00082">
    <property type="entry name" value="HisKA"/>
    <property type="match status" value="1"/>
</dbReference>
<keyword evidence="10 12" id="KW-0472">Membrane</keyword>
<dbReference type="SUPFAM" id="SSF47384">
    <property type="entry name" value="Homodimeric domain of signal transducing histidine kinase"/>
    <property type="match status" value="1"/>
</dbReference>
<dbReference type="InterPro" id="IPR003661">
    <property type="entry name" value="HisK_dim/P_dom"/>
</dbReference>
<evidence type="ECO:0000259" key="15">
    <source>
        <dbReference type="PROSITE" id="PS50885"/>
    </source>
</evidence>
<dbReference type="PRINTS" id="PR00344">
    <property type="entry name" value="BCTRLSENSOR"/>
</dbReference>
<evidence type="ECO:0000256" key="3">
    <source>
        <dbReference type="ARBA" id="ARBA00012438"/>
    </source>
</evidence>
<evidence type="ECO:0000256" key="1">
    <source>
        <dbReference type="ARBA" id="ARBA00000085"/>
    </source>
</evidence>
<dbReference type="SMART" id="SM00388">
    <property type="entry name" value="HisKA"/>
    <property type="match status" value="1"/>
</dbReference>
<feature type="region of interest" description="Disordered" evidence="11">
    <location>
        <begin position="589"/>
        <end position="625"/>
    </location>
</feature>
<keyword evidence="13" id="KW-0732">Signal</keyword>
<dbReference type="CDD" id="cd00075">
    <property type="entry name" value="HATPase"/>
    <property type="match status" value="1"/>
</dbReference>
<evidence type="ECO:0000256" key="13">
    <source>
        <dbReference type="SAM" id="SignalP"/>
    </source>
</evidence>
<evidence type="ECO:0000256" key="10">
    <source>
        <dbReference type="ARBA" id="ARBA00023136"/>
    </source>
</evidence>
<dbReference type="Proteomes" id="UP000603904">
    <property type="component" value="Unassembled WGS sequence"/>
</dbReference>
<comment type="catalytic activity">
    <reaction evidence="1">
        <text>ATP + protein L-histidine = ADP + protein N-phospho-L-histidine.</text>
        <dbReference type="EC" id="2.7.13.3"/>
    </reaction>
</comment>
<dbReference type="Gene3D" id="6.10.340.10">
    <property type="match status" value="1"/>
</dbReference>
<evidence type="ECO:0000313" key="17">
    <source>
        <dbReference type="Proteomes" id="UP000603904"/>
    </source>
</evidence>
<keyword evidence="9" id="KW-0902">Two-component regulatory system</keyword>
<evidence type="ECO:0000256" key="2">
    <source>
        <dbReference type="ARBA" id="ARBA00004236"/>
    </source>
</evidence>